<protein>
    <recommendedName>
        <fullName evidence="3">Endonuclease/exonuclease/phosphatase</fullName>
    </recommendedName>
</protein>
<comment type="caution">
    <text evidence="1">The sequence shown here is derived from an EMBL/GenBank/DDBJ whole genome shotgun (WGS) entry which is preliminary data.</text>
</comment>
<proteinExistence type="predicted"/>
<reference evidence="1 2" key="1">
    <citation type="journal article" date="2018" name="Sci. Data">
        <title>The draft genome sequence of cork oak.</title>
        <authorList>
            <person name="Ramos A.M."/>
            <person name="Usie A."/>
            <person name="Barbosa P."/>
            <person name="Barros P.M."/>
            <person name="Capote T."/>
            <person name="Chaves I."/>
            <person name="Simoes F."/>
            <person name="Abreu I."/>
            <person name="Carrasquinho I."/>
            <person name="Faro C."/>
            <person name="Guimaraes J.B."/>
            <person name="Mendonca D."/>
            <person name="Nobrega F."/>
            <person name="Rodrigues L."/>
            <person name="Saibo N.J.M."/>
            <person name="Varela M.C."/>
            <person name="Egas C."/>
            <person name="Matos J."/>
            <person name="Miguel C.M."/>
            <person name="Oliveira M.M."/>
            <person name="Ricardo C.P."/>
            <person name="Goncalves S."/>
        </authorList>
    </citation>
    <scope>NUCLEOTIDE SEQUENCE [LARGE SCALE GENOMIC DNA]</scope>
    <source>
        <strain evidence="2">cv. HL8</strain>
    </source>
</reference>
<dbReference type="AlphaFoldDB" id="A0AAW0LI04"/>
<dbReference type="EMBL" id="PKMF04000093">
    <property type="protein sequence ID" value="KAK7850920.1"/>
    <property type="molecule type" value="Genomic_DNA"/>
</dbReference>
<gene>
    <name evidence="1" type="ORF">CFP56_043341</name>
</gene>
<name>A0AAW0LI04_QUESU</name>
<keyword evidence="2" id="KW-1185">Reference proteome</keyword>
<organism evidence="1 2">
    <name type="scientific">Quercus suber</name>
    <name type="common">Cork oak</name>
    <dbReference type="NCBI Taxonomy" id="58331"/>
    <lineage>
        <taxon>Eukaryota</taxon>
        <taxon>Viridiplantae</taxon>
        <taxon>Streptophyta</taxon>
        <taxon>Embryophyta</taxon>
        <taxon>Tracheophyta</taxon>
        <taxon>Spermatophyta</taxon>
        <taxon>Magnoliopsida</taxon>
        <taxon>eudicotyledons</taxon>
        <taxon>Gunneridae</taxon>
        <taxon>Pentapetalae</taxon>
        <taxon>rosids</taxon>
        <taxon>fabids</taxon>
        <taxon>Fagales</taxon>
        <taxon>Fagaceae</taxon>
        <taxon>Quercus</taxon>
    </lineage>
</organism>
<accession>A0AAW0LI04</accession>
<dbReference type="Proteomes" id="UP000237347">
    <property type="component" value="Unassembled WGS sequence"/>
</dbReference>
<evidence type="ECO:0000313" key="1">
    <source>
        <dbReference type="EMBL" id="KAK7850920.1"/>
    </source>
</evidence>
<sequence length="139" mass="16412">MAKFLAVTVWHLNCVASDHRPFLLLLDPNGESVRWKRKPFDFEEMWLVDQGYGDTIRRAWDIGPSGHQMFKFLCLHGSFDLVAQFTMVAWSVWERKNRTRVGQKMLRVEEVIQRALELLQEFQDVHKKARQVADHSEDL</sequence>
<evidence type="ECO:0008006" key="3">
    <source>
        <dbReference type="Google" id="ProtNLM"/>
    </source>
</evidence>
<evidence type="ECO:0000313" key="2">
    <source>
        <dbReference type="Proteomes" id="UP000237347"/>
    </source>
</evidence>